<dbReference type="PANTHER" id="PTHR42860">
    <property type="entry name" value="VITAMIN B12-BINDING PROTEIN"/>
    <property type="match status" value="1"/>
</dbReference>
<reference evidence="2" key="1">
    <citation type="submission" date="2018-05" db="EMBL/GenBank/DDBJ databases">
        <authorList>
            <person name="Lanie J.A."/>
            <person name="Ng W.-L."/>
            <person name="Kazmierczak K.M."/>
            <person name="Andrzejewski T.M."/>
            <person name="Davidsen T.M."/>
            <person name="Wayne K.J."/>
            <person name="Tettelin H."/>
            <person name="Glass J.I."/>
            <person name="Rusch D."/>
            <person name="Podicherti R."/>
            <person name="Tsui H.-C.T."/>
            <person name="Winkler M.E."/>
        </authorList>
    </citation>
    <scope>NUCLEOTIDE SEQUENCE</scope>
</reference>
<name>A0A382A7H0_9ZZZZ</name>
<feature type="domain" description="Fe/B12 periplasmic-binding" evidence="1">
    <location>
        <begin position="2"/>
        <end position="289"/>
    </location>
</feature>
<dbReference type="Pfam" id="PF01497">
    <property type="entry name" value="Peripla_BP_2"/>
    <property type="match status" value="1"/>
</dbReference>
<dbReference type="AlphaFoldDB" id="A0A382A7H0"/>
<dbReference type="InterPro" id="IPR051030">
    <property type="entry name" value="Vitamin_B12-ABC_binding"/>
</dbReference>
<gene>
    <name evidence="2" type="ORF">METZ01_LOCUS150340</name>
</gene>
<dbReference type="EMBL" id="UINC01024236">
    <property type="protein sequence ID" value="SVA97486.1"/>
    <property type="molecule type" value="Genomic_DNA"/>
</dbReference>
<protein>
    <recommendedName>
        <fullName evidence="1">Fe/B12 periplasmic-binding domain-containing protein</fullName>
    </recommendedName>
</protein>
<organism evidence="2">
    <name type="scientific">marine metagenome</name>
    <dbReference type="NCBI Taxonomy" id="408172"/>
    <lineage>
        <taxon>unclassified sequences</taxon>
        <taxon>metagenomes</taxon>
        <taxon>ecological metagenomes</taxon>
    </lineage>
</organism>
<dbReference type="InterPro" id="IPR002491">
    <property type="entry name" value="ABC_transptr_periplasmic_BD"/>
</dbReference>
<dbReference type="PROSITE" id="PS50983">
    <property type="entry name" value="FE_B12_PBP"/>
    <property type="match status" value="1"/>
</dbReference>
<evidence type="ECO:0000313" key="2">
    <source>
        <dbReference type="EMBL" id="SVA97486.1"/>
    </source>
</evidence>
<accession>A0A382A7H0</accession>
<dbReference type="Gene3D" id="3.40.50.1980">
    <property type="entry name" value="Nitrogenase molybdenum iron protein domain"/>
    <property type="match status" value="2"/>
</dbReference>
<proteinExistence type="predicted"/>
<dbReference type="SUPFAM" id="SSF53807">
    <property type="entry name" value="Helical backbone' metal receptor"/>
    <property type="match status" value="1"/>
</dbReference>
<dbReference type="PANTHER" id="PTHR42860:SF1">
    <property type="entry name" value="VITAMIN B12-BINDING PROTEIN"/>
    <property type="match status" value="1"/>
</dbReference>
<sequence>MKICSLLPSGTEILFALGLGDQITGVSDLCDYPAEARSKPIVSRSKIDVDVLSSDEVEKEINRILAAGESPYELDQDWILTQSPDVVLTQDLCYFCEVDVAAINKVLQDLPAQPRVVVLQPKTLPGIFETITEIGNVCRADGPARELVDGLQKRVRSVESALTSVGYKPRVFSLEGINPIVIGGHWIPDLLERSGGAPGPYPPGCSACRIGWEEVRSYAPEKLFIDLCSSDLARGLREIPWLAAQDGWMDLPAVKSGEVYLIDHVYFSCPGPRVVDGLEMLAQLTHPDVFSGMIPPDVVLKLDPIQAKVCLPDDVARCFHPFPPLQA</sequence>
<evidence type="ECO:0000259" key="1">
    <source>
        <dbReference type="PROSITE" id="PS50983"/>
    </source>
</evidence>